<sequence length="436" mass="47524">MSRRSVLRLLGTTGIAASVAACRRPGFLSRPEPTPEIKDLNLLVAEEYLFLLDFETMEGPWSEAYPHWPLVVHESDLDGLFGQANQAAADGSGTYDGILPIPMPTETQNWLDFELIQPWDAHLEEGGLPSADRIMEGMDLPVREAARARGQQMGLPINVSSIALGWLNAPLEAAGVTEAPVTWDDTMLAAQAIKQSSSLIPFDRAFSPLSDLMAMIWSGEENPYTSDDHIKWDGEVALLALTWLQDMVLSDLMPENERGFGMWMQGRTAIMTSVDLHGAVANTFQGAGNDGFATTGANMRLERDSAKAGTPFWANCMGLARGARNIEGAAAFGVWWLGPDNIALQRRIADVAPKPAYRYVYEHDLMADAKYDWQRAAMDTVRASVPLRPGTTFAQELAVVSSWMEEALNPAGYVPAQEALITAAREARAVRGEAGG</sequence>
<comment type="caution">
    <text evidence="1">The sequence shown here is derived from an EMBL/GenBank/DDBJ whole genome shotgun (WGS) entry which is preliminary data.</text>
</comment>
<dbReference type="Gene3D" id="3.40.190.10">
    <property type="entry name" value="Periplasmic binding protein-like II"/>
    <property type="match status" value="1"/>
</dbReference>
<dbReference type="AlphaFoldDB" id="A0A6B1DXL1"/>
<evidence type="ECO:0000313" key="1">
    <source>
        <dbReference type="EMBL" id="MYD91958.1"/>
    </source>
</evidence>
<dbReference type="EMBL" id="VXPY01000121">
    <property type="protein sequence ID" value="MYD91958.1"/>
    <property type="molecule type" value="Genomic_DNA"/>
</dbReference>
<gene>
    <name evidence="1" type="ORF">F4Y08_16780</name>
</gene>
<dbReference type="PROSITE" id="PS51257">
    <property type="entry name" value="PROKAR_LIPOPROTEIN"/>
    <property type="match status" value="1"/>
</dbReference>
<protein>
    <recommendedName>
        <fullName evidence="2">Extracellular solute-binding protein</fullName>
    </recommendedName>
</protein>
<evidence type="ECO:0008006" key="2">
    <source>
        <dbReference type="Google" id="ProtNLM"/>
    </source>
</evidence>
<dbReference type="SUPFAM" id="SSF53850">
    <property type="entry name" value="Periplasmic binding protein-like II"/>
    <property type="match status" value="1"/>
</dbReference>
<accession>A0A6B1DXL1</accession>
<organism evidence="1">
    <name type="scientific">Caldilineaceae bacterium SB0662_bin_9</name>
    <dbReference type="NCBI Taxonomy" id="2605258"/>
    <lineage>
        <taxon>Bacteria</taxon>
        <taxon>Bacillati</taxon>
        <taxon>Chloroflexota</taxon>
        <taxon>Caldilineae</taxon>
        <taxon>Caldilineales</taxon>
        <taxon>Caldilineaceae</taxon>
    </lineage>
</organism>
<name>A0A6B1DXL1_9CHLR</name>
<reference evidence="1" key="1">
    <citation type="submission" date="2019-09" db="EMBL/GenBank/DDBJ databases">
        <title>Characterisation of the sponge microbiome using genome-centric metagenomics.</title>
        <authorList>
            <person name="Engelberts J.P."/>
            <person name="Robbins S.J."/>
            <person name="De Goeij J.M."/>
            <person name="Aranda M."/>
            <person name="Bell S.C."/>
            <person name="Webster N.S."/>
        </authorList>
    </citation>
    <scope>NUCLEOTIDE SEQUENCE</scope>
    <source>
        <strain evidence="1">SB0662_bin_9</strain>
    </source>
</reference>
<proteinExistence type="predicted"/>